<feature type="region of interest" description="Disordered" evidence="1">
    <location>
        <begin position="275"/>
        <end position="310"/>
    </location>
</feature>
<dbReference type="SMART" id="SM00360">
    <property type="entry name" value="RRM"/>
    <property type="match status" value="1"/>
</dbReference>
<feature type="compositionally biased region" description="Low complexity" evidence="1">
    <location>
        <begin position="776"/>
        <end position="785"/>
    </location>
</feature>
<feature type="region of interest" description="Disordered" evidence="1">
    <location>
        <begin position="1"/>
        <end position="74"/>
    </location>
</feature>
<dbReference type="GO" id="GO:0003723">
    <property type="term" value="F:RNA binding"/>
    <property type="evidence" value="ECO:0007669"/>
    <property type="project" value="InterPro"/>
</dbReference>
<dbReference type="Proteomes" id="UP000694402">
    <property type="component" value="Unassembled WGS sequence"/>
</dbReference>
<dbReference type="Ensembl" id="ENSOTST00005148019.1">
    <property type="protein sequence ID" value="ENSOTSP00005132645.1"/>
    <property type="gene ID" value="ENSOTSG00005044839.2"/>
</dbReference>
<evidence type="ECO:0000313" key="4">
    <source>
        <dbReference type="Proteomes" id="UP000694402"/>
    </source>
</evidence>
<feature type="compositionally biased region" description="Basic and acidic residues" evidence="1">
    <location>
        <begin position="170"/>
        <end position="180"/>
    </location>
</feature>
<reference evidence="3" key="3">
    <citation type="submission" date="2025-09" db="UniProtKB">
        <authorList>
            <consortium name="Ensembl"/>
        </authorList>
    </citation>
    <scope>IDENTIFICATION</scope>
</reference>
<dbReference type="PANTHER" id="PTHR22014">
    <property type="entry name" value="RNA-BINDING PROTEIN 33"/>
    <property type="match status" value="1"/>
</dbReference>
<accession>A0AAZ3QWS6</accession>
<feature type="compositionally biased region" description="Acidic residues" evidence="1">
    <location>
        <begin position="54"/>
        <end position="71"/>
    </location>
</feature>
<feature type="compositionally biased region" description="Low complexity" evidence="1">
    <location>
        <begin position="425"/>
        <end position="434"/>
    </location>
</feature>
<dbReference type="InterPro" id="IPR039878">
    <property type="entry name" value="RBM33"/>
</dbReference>
<organism evidence="3 4">
    <name type="scientific">Oncorhynchus tshawytscha</name>
    <name type="common">Chinook salmon</name>
    <name type="synonym">Salmo tshawytscha</name>
    <dbReference type="NCBI Taxonomy" id="74940"/>
    <lineage>
        <taxon>Eukaryota</taxon>
        <taxon>Metazoa</taxon>
        <taxon>Chordata</taxon>
        <taxon>Craniata</taxon>
        <taxon>Vertebrata</taxon>
        <taxon>Euteleostomi</taxon>
        <taxon>Actinopterygii</taxon>
        <taxon>Neopterygii</taxon>
        <taxon>Teleostei</taxon>
        <taxon>Protacanthopterygii</taxon>
        <taxon>Salmoniformes</taxon>
        <taxon>Salmonidae</taxon>
        <taxon>Salmoninae</taxon>
        <taxon>Oncorhynchus</taxon>
    </lineage>
</organism>
<dbReference type="Gene3D" id="3.30.70.330">
    <property type="match status" value="1"/>
</dbReference>
<sequence>MAASPRDDDFEDYDKPGAERSRRRRGEDDDLDSEFDGDLLDEDWLTAKKNPSEVSDEELNDDLLQSDDEDQNIGQGVSLNATLGEFDQQVNPVDYTDDLGDVERGYQQEGGEYVDEYSQPNDMEMPDGQMEYSGEQAEGDGIYQDEVLDIQINEPLDDEFQVDDYSVSYRDGEQPEHLGEQAEQQEAPEGEEGEDSQLAEEAENEPEPEEEVKEEEDEDEEEDDDGQSGRLRFKTERKDVTSGIVRLADAANKRRNIPETLELSEEAKADLMEFEEKERQRKQGRFGGRGGRGGERGGFRGRGGRGGFPGFGMGDFGGGRGRMNDQRLPMMPLHMGMQQSSARMPPPHHQTHHQQHHRQGGPGGPRGPLFQEHSGGSLAQQPLQPLIPQHMAHRSSPSSHGAPVRPQMDPPPRMMSPPPSHNHPHQQQQQQQQPKNIHINPHFRGPASSPAQGSPCSQDSRQSLSDVLKVSGKCGDSANNLTSLLWIFPPSYFPSCSIDPGRFPGQQQHMFEHQNPGLLINSNNHQIPSQGHMAFNQPGLGGFNQPGQGPGGQLGLFQREPPRPNLPPQGHQGMASLTGLGGPPNTRPFMGHIQPGFQQQQVPPGPFPLQQLQFGMQVRMRVSESSNNERVWRWPALCLCKVEWNDSGVGPQLGMCCLLLNVCVMFLILFGWLQDPDEDEETRQYRLKIEEQKRLREEILKRKEMRRQMQAGVRKKELLERINGQGDPPQQQQQRQFPPKPQQPQQGSIAFPPNCTPPTPPALRQNVKTRLQMTKGPGQQAPAPGWQGGQQGQNTGPGSNPTQQAQQQHQQQRRNVTQLNPIRPGGPTALGNMPMQGALMAGLSPGQAQALGPKSGVKRTVMQRANSGDRAGPHIPQKVRVVKLLGGGVDVSGISAPIQQQATRPAPHLRQGPVRKITLANPPGGQPIQGLVTQGDRGGLAVAGGAGQLGCGRLMPTRQNQRGAGTGDSQACTVSIDGLSTSTTDTQLQNLLNSIGPIQMFKMLPHQRKAIAKFHNPQHALSFQVSFNRHMIDLSHIDVSLIDG</sequence>
<feature type="region of interest" description="Disordered" evidence="1">
    <location>
        <begin position="337"/>
        <end position="460"/>
    </location>
</feature>
<feature type="compositionally biased region" description="Basic residues" evidence="1">
    <location>
        <begin position="349"/>
        <end position="359"/>
    </location>
</feature>
<feature type="domain" description="RRM" evidence="2">
    <location>
        <begin position="973"/>
        <end position="1040"/>
    </location>
</feature>
<proteinExistence type="predicted"/>
<name>A0AAZ3QWS6_ONCTS</name>
<evidence type="ECO:0000256" key="1">
    <source>
        <dbReference type="SAM" id="MobiDB-lite"/>
    </source>
</evidence>
<dbReference type="PANTHER" id="PTHR22014:SF2">
    <property type="entry name" value="RNA-BINDING PROTEIN 33"/>
    <property type="match status" value="1"/>
</dbReference>
<feature type="compositionally biased region" description="Low complexity" evidence="1">
    <location>
        <begin position="792"/>
        <end position="810"/>
    </location>
</feature>
<feature type="compositionally biased region" description="Pro residues" evidence="1">
    <location>
        <begin position="408"/>
        <end position="421"/>
    </location>
</feature>
<evidence type="ECO:0000259" key="2">
    <source>
        <dbReference type="SMART" id="SM00360"/>
    </source>
</evidence>
<dbReference type="SUPFAM" id="SSF54928">
    <property type="entry name" value="RNA-binding domain, RBD"/>
    <property type="match status" value="1"/>
</dbReference>
<feature type="compositionally biased region" description="Acidic residues" evidence="1">
    <location>
        <begin position="186"/>
        <end position="226"/>
    </location>
</feature>
<dbReference type="GeneTree" id="ENSGT00530000063891"/>
<feature type="compositionally biased region" description="Polar residues" evidence="1">
    <location>
        <begin position="449"/>
        <end position="460"/>
    </location>
</feature>
<feature type="compositionally biased region" description="Gly residues" evidence="1">
    <location>
        <begin position="300"/>
        <end position="310"/>
    </location>
</feature>
<dbReference type="AlphaFoldDB" id="A0AAZ3QWS6"/>
<dbReference type="InterPro" id="IPR000504">
    <property type="entry name" value="RRM_dom"/>
</dbReference>
<protein>
    <recommendedName>
        <fullName evidence="2">RRM domain-containing protein</fullName>
    </recommendedName>
</protein>
<feature type="compositionally biased region" description="Low complexity" evidence="1">
    <location>
        <begin position="728"/>
        <end position="737"/>
    </location>
</feature>
<feature type="compositionally biased region" description="Acidic residues" evidence="1">
    <location>
        <begin position="28"/>
        <end position="44"/>
    </location>
</feature>
<feature type="region of interest" description="Disordered" evidence="1">
    <location>
        <begin position="110"/>
        <end position="243"/>
    </location>
</feature>
<feature type="region of interest" description="Disordered" evidence="1">
    <location>
        <begin position="723"/>
        <end position="840"/>
    </location>
</feature>
<dbReference type="InterPro" id="IPR035979">
    <property type="entry name" value="RBD_domain_sf"/>
</dbReference>
<reference evidence="4" key="1">
    <citation type="journal article" date="2018" name="PLoS ONE">
        <title>Chinook salmon (Oncorhynchus tshawytscha) genome and transcriptome.</title>
        <authorList>
            <person name="Christensen K.A."/>
            <person name="Leong J.S."/>
            <person name="Sakhrani D."/>
            <person name="Biagi C.A."/>
            <person name="Minkley D.R."/>
            <person name="Withler R.E."/>
            <person name="Rondeau E.B."/>
            <person name="Koop B.F."/>
            <person name="Devlin R.H."/>
        </authorList>
    </citation>
    <scope>NUCLEOTIDE SEQUENCE [LARGE SCALE GENOMIC DNA]</scope>
</reference>
<reference evidence="3" key="2">
    <citation type="submission" date="2025-08" db="UniProtKB">
        <authorList>
            <consortium name="Ensembl"/>
        </authorList>
    </citation>
    <scope>IDENTIFICATION</scope>
</reference>
<keyword evidence="4" id="KW-1185">Reference proteome</keyword>
<dbReference type="InterPro" id="IPR012677">
    <property type="entry name" value="Nucleotide-bd_a/b_plait_sf"/>
</dbReference>
<gene>
    <name evidence="3" type="primary">LOC112215634</name>
</gene>
<evidence type="ECO:0000313" key="3">
    <source>
        <dbReference type="Ensembl" id="ENSOTSP00005132645.1"/>
    </source>
</evidence>
<feature type="compositionally biased region" description="Low complexity" evidence="1">
    <location>
        <begin position="378"/>
        <end position="389"/>
    </location>
</feature>